<dbReference type="Proteomes" id="UP001516400">
    <property type="component" value="Unassembled WGS sequence"/>
</dbReference>
<dbReference type="PANTHER" id="PTHR15633">
    <property type="entry name" value="NUCLEOLAR PROTEIN 11"/>
    <property type="match status" value="1"/>
</dbReference>
<protein>
    <recommendedName>
        <fullName evidence="1">Nucleolar protein 11 N-terminal domain-containing protein</fullName>
    </recommendedName>
</protein>
<dbReference type="EMBL" id="JABFTP020000144">
    <property type="protein sequence ID" value="KAL3282718.1"/>
    <property type="molecule type" value="Genomic_DNA"/>
</dbReference>
<organism evidence="2 3">
    <name type="scientific">Cryptolaemus montrouzieri</name>
    <dbReference type="NCBI Taxonomy" id="559131"/>
    <lineage>
        <taxon>Eukaryota</taxon>
        <taxon>Metazoa</taxon>
        <taxon>Ecdysozoa</taxon>
        <taxon>Arthropoda</taxon>
        <taxon>Hexapoda</taxon>
        <taxon>Insecta</taxon>
        <taxon>Pterygota</taxon>
        <taxon>Neoptera</taxon>
        <taxon>Endopterygota</taxon>
        <taxon>Coleoptera</taxon>
        <taxon>Polyphaga</taxon>
        <taxon>Cucujiformia</taxon>
        <taxon>Coccinelloidea</taxon>
        <taxon>Coccinellidae</taxon>
        <taxon>Scymninae</taxon>
        <taxon>Scymnini</taxon>
        <taxon>Cryptolaemus</taxon>
    </lineage>
</organism>
<proteinExistence type="predicted"/>
<dbReference type="Pfam" id="PF08168">
    <property type="entry name" value="NOL11_N"/>
    <property type="match status" value="1"/>
</dbReference>
<accession>A0ABD2NVG6</accession>
<evidence type="ECO:0000313" key="3">
    <source>
        <dbReference type="Proteomes" id="UP001516400"/>
    </source>
</evidence>
<evidence type="ECO:0000259" key="1">
    <source>
        <dbReference type="Pfam" id="PF08168"/>
    </source>
</evidence>
<feature type="domain" description="Nucleolar protein 11 N-terminal" evidence="1">
    <location>
        <begin position="1"/>
        <end position="323"/>
    </location>
</feature>
<dbReference type="AlphaFoldDB" id="A0ABD2NVG6"/>
<dbReference type="InterPro" id="IPR012584">
    <property type="entry name" value="NOL11_N"/>
</dbReference>
<reference evidence="2 3" key="1">
    <citation type="journal article" date="2021" name="BMC Biol.">
        <title>Horizontally acquired antibacterial genes associated with adaptive radiation of ladybird beetles.</title>
        <authorList>
            <person name="Li H.S."/>
            <person name="Tang X.F."/>
            <person name="Huang Y.H."/>
            <person name="Xu Z.Y."/>
            <person name="Chen M.L."/>
            <person name="Du X.Y."/>
            <person name="Qiu B.Y."/>
            <person name="Chen P.T."/>
            <person name="Zhang W."/>
            <person name="Slipinski A."/>
            <person name="Escalona H.E."/>
            <person name="Waterhouse R.M."/>
            <person name="Zwick A."/>
            <person name="Pang H."/>
        </authorList>
    </citation>
    <scope>NUCLEOTIDE SEQUENCE [LARGE SCALE GENOMIC DNA]</scope>
    <source>
        <strain evidence="2">SYSU2018</strain>
    </source>
</reference>
<gene>
    <name evidence="2" type="ORF">HHI36_005890</name>
</gene>
<keyword evidence="3" id="KW-1185">Reference proteome</keyword>
<dbReference type="InterPro" id="IPR042859">
    <property type="entry name" value="NOL11"/>
</dbReference>
<dbReference type="PANTHER" id="PTHR15633:SF2">
    <property type="entry name" value="NUCLEOLAR PROTEIN 11"/>
    <property type="match status" value="1"/>
</dbReference>
<comment type="caution">
    <text evidence="2">The sequence shown here is derived from an EMBL/GenBank/DDBJ whole genome shotgun (WGS) entry which is preliminary data.</text>
</comment>
<sequence length="380" mass="43048">MAMFGSYFGLCPLIDHRSLLGISEVSENGKILVTLGKNMSMQYNLADQKQTLSWTTKEKFTSPVLFDFETNKYVAVFNQMYMRCWDSKDSSLDKVKKLKFKKNIFTVIMSKRNGFVIFQNGFTIKLNEALLNHKTLEPEGILNENEYIVDVLSCTLNANVYIGLVVGNSDSSETSRLLWAVFDSREDGDTYSQLSLKRDGCELAGIAFHLSNEQVEILTFWSDGKLFVKPLEDKTDNLGEIYSVIESISGNHPVSIVSLDKDYIAMYGDNSNQEGALLIIYNMQFKVTQCRQPFKLLTIGAKLWSIQENLILPVGQNLAVVPFYLEKEQLSALVGSHRMNPNNTKDVLIVHNLKEVTWSKLNDVTDSTINNDVKRLLKTI</sequence>
<name>A0ABD2NVG6_9CUCU</name>
<evidence type="ECO:0000313" key="2">
    <source>
        <dbReference type="EMBL" id="KAL3282718.1"/>
    </source>
</evidence>